<evidence type="ECO:0000256" key="4">
    <source>
        <dbReference type="ARBA" id="ARBA00022989"/>
    </source>
</evidence>
<organism evidence="8 9">
    <name type="scientific">Rhizobium tropici</name>
    <dbReference type="NCBI Taxonomy" id="398"/>
    <lineage>
        <taxon>Bacteria</taxon>
        <taxon>Pseudomonadati</taxon>
        <taxon>Pseudomonadota</taxon>
        <taxon>Alphaproteobacteria</taxon>
        <taxon>Hyphomicrobiales</taxon>
        <taxon>Rhizobiaceae</taxon>
        <taxon>Rhizobium/Agrobacterium group</taxon>
        <taxon>Rhizobium</taxon>
    </lineage>
</organism>
<feature type="transmembrane region" description="Helical" evidence="7">
    <location>
        <begin position="100"/>
        <end position="122"/>
    </location>
</feature>
<dbReference type="Proteomes" id="UP000526625">
    <property type="component" value="Unassembled WGS sequence"/>
</dbReference>
<protein>
    <submittedName>
        <fullName evidence="8">Fumarate reductase subunit D</fullName>
    </submittedName>
</protein>
<evidence type="ECO:0000256" key="7">
    <source>
        <dbReference type="SAM" id="Phobius"/>
    </source>
</evidence>
<dbReference type="EMBL" id="JACHBF010000005">
    <property type="protein sequence ID" value="MBB6491969.1"/>
    <property type="molecule type" value="Genomic_DNA"/>
</dbReference>
<gene>
    <name evidence="8" type="ORF">GGD45_002371</name>
</gene>
<sequence>MLDLSLFRYPRFVGVQLLAAAPAYAFVVLLILLPVRFVGIEGMSEIGAGRMMVALSAPLLVLPIAAGLLTRWFSPATICGTGLIISAAGLFWLSHLAAGSAPFVLIGPLLTIGVGISLPWGLMDGLAVSVVPKERAGMATGIFSTTRVAGEGVALAIVSAVLSALIQSKLGEHAAMAAQQLVTGNLAAAASNVPAIGHDALIQSYGDAFSTLLWLLTGITVLTAAVVFSFLGRSSASAVAEDAEQPGEEEDTMRASNA</sequence>
<evidence type="ECO:0000313" key="8">
    <source>
        <dbReference type="EMBL" id="MBB6491969.1"/>
    </source>
</evidence>
<dbReference type="SUPFAM" id="SSF103473">
    <property type="entry name" value="MFS general substrate transporter"/>
    <property type="match status" value="1"/>
</dbReference>
<dbReference type="PANTHER" id="PTHR23501">
    <property type="entry name" value="MAJOR FACILITATOR SUPERFAMILY"/>
    <property type="match status" value="1"/>
</dbReference>
<feature type="transmembrane region" description="Helical" evidence="7">
    <location>
        <begin position="47"/>
        <end position="66"/>
    </location>
</feature>
<evidence type="ECO:0000256" key="6">
    <source>
        <dbReference type="SAM" id="MobiDB-lite"/>
    </source>
</evidence>
<feature type="compositionally biased region" description="Acidic residues" evidence="6">
    <location>
        <begin position="241"/>
        <end position="251"/>
    </location>
</feature>
<proteinExistence type="predicted"/>
<dbReference type="InterPro" id="IPR036259">
    <property type="entry name" value="MFS_trans_sf"/>
</dbReference>
<comment type="subcellular location">
    <subcellularLocation>
        <location evidence="1">Endomembrane system</location>
        <topology evidence="1">Multi-pass membrane protein</topology>
    </subcellularLocation>
</comment>
<keyword evidence="9" id="KW-1185">Reference proteome</keyword>
<evidence type="ECO:0000256" key="2">
    <source>
        <dbReference type="ARBA" id="ARBA00022448"/>
    </source>
</evidence>
<comment type="caution">
    <text evidence="8">The sequence shown here is derived from an EMBL/GenBank/DDBJ whole genome shotgun (WGS) entry which is preliminary data.</text>
</comment>
<keyword evidence="4 7" id="KW-1133">Transmembrane helix</keyword>
<keyword evidence="2" id="KW-0813">Transport</keyword>
<evidence type="ECO:0000256" key="3">
    <source>
        <dbReference type="ARBA" id="ARBA00022692"/>
    </source>
</evidence>
<name>A0ABR6QYF4_RHITR</name>
<feature type="transmembrane region" description="Helical" evidence="7">
    <location>
        <begin position="12"/>
        <end position="35"/>
    </location>
</feature>
<dbReference type="PANTHER" id="PTHR23501:SF191">
    <property type="entry name" value="VACUOLAR BASIC AMINO ACID TRANSPORTER 4"/>
    <property type="match status" value="1"/>
</dbReference>
<feature type="transmembrane region" description="Helical" evidence="7">
    <location>
        <begin position="72"/>
        <end position="93"/>
    </location>
</feature>
<keyword evidence="3 7" id="KW-0812">Transmembrane</keyword>
<feature type="transmembrane region" description="Helical" evidence="7">
    <location>
        <begin position="212"/>
        <end position="231"/>
    </location>
</feature>
<accession>A0ABR6QYF4</accession>
<evidence type="ECO:0000256" key="5">
    <source>
        <dbReference type="ARBA" id="ARBA00023136"/>
    </source>
</evidence>
<reference evidence="8 9" key="1">
    <citation type="submission" date="2020-08" db="EMBL/GenBank/DDBJ databases">
        <title>Genomic Encyclopedia of Type Strains, Phase IV (KMG-V): Genome sequencing to study the core and pangenomes of soil and plant-associated prokaryotes.</title>
        <authorList>
            <person name="Whitman W."/>
        </authorList>
    </citation>
    <scope>NUCLEOTIDE SEQUENCE [LARGE SCALE GENOMIC DNA]</scope>
    <source>
        <strain evidence="8 9">SEMIA 4059</strain>
    </source>
</reference>
<dbReference type="InterPro" id="IPR011701">
    <property type="entry name" value="MFS"/>
</dbReference>
<dbReference type="Pfam" id="PF07690">
    <property type="entry name" value="MFS_1"/>
    <property type="match status" value="1"/>
</dbReference>
<evidence type="ECO:0000313" key="9">
    <source>
        <dbReference type="Proteomes" id="UP000526625"/>
    </source>
</evidence>
<evidence type="ECO:0000256" key="1">
    <source>
        <dbReference type="ARBA" id="ARBA00004127"/>
    </source>
</evidence>
<feature type="region of interest" description="Disordered" evidence="6">
    <location>
        <begin position="239"/>
        <end position="258"/>
    </location>
</feature>
<keyword evidence="5 7" id="KW-0472">Membrane</keyword>
<dbReference type="Gene3D" id="1.20.1250.20">
    <property type="entry name" value="MFS general substrate transporter like domains"/>
    <property type="match status" value="1"/>
</dbReference>